<dbReference type="UniPathway" id="UPA00357">
    <property type="reaction ID" value="UER00475"/>
</dbReference>
<name>A0A451D914_9GAMM</name>
<dbReference type="InterPro" id="IPR010023">
    <property type="entry name" value="KdsC_fam"/>
</dbReference>
<dbReference type="SFLD" id="SFLDS00003">
    <property type="entry name" value="Haloacid_Dehalogenase"/>
    <property type="match status" value="1"/>
</dbReference>
<feature type="binding site" evidence="14">
    <location>
        <position position="34"/>
    </location>
    <ligand>
        <name>substrate</name>
    </ligand>
</feature>
<keyword evidence="10 13" id="KW-0378">Hydrolase</keyword>
<protein>
    <recommendedName>
        <fullName evidence="8 13">3-deoxy-D-manno-octulosonate 8-phosphate phosphatase KdsC</fullName>
        <ecNumber evidence="7 13">3.1.3.45</ecNumber>
    </recommendedName>
    <alternativeName>
        <fullName evidence="12 13">KDO 8-P phosphatase</fullName>
    </alternativeName>
</protein>
<comment type="pathway">
    <text evidence="3 13">Bacterial outer membrane biogenesis; lipopolysaccharide biosynthesis.</text>
</comment>
<evidence type="ECO:0000256" key="1">
    <source>
        <dbReference type="ARBA" id="ARBA00000898"/>
    </source>
</evidence>
<comment type="subunit">
    <text evidence="6 13">Homotetramer.</text>
</comment>
<dbReference type="NCBIfam" id="NF007019">
    <property type="entry name" value="PRK09484.1"/>
    <property type="match status" value="1"/>
</dbReference>
<dbReference type="EMBL" id="LR217713">
    <property type="protein sequence ID" value="VFP82263.1"/>
    <property type="molecule type" value="Genomic_DNA"/>
</dbReference>
<evidence type="ECO:0000256" key="5">
    <source>
        <dbReference type="ARBA" id="ARBA00005893"/>
    </source>
</evidence>
<evidence type="ECO:0000313" key="15">
    <source>
        <dbReference type="EMBL" id="VFP82263.1"/>
    </source>
</evidence>
<dbReference type="InterPro" id="IPR050793">
    <property type="entry name" value="CMP-NeuNAc_synthase"/>
</dbReference>
<dbReference type="AlphaFoldDB" id="A0A451D914"/>
<dbReference type="GO" id="GO:0009103">
    <property type="term" value="P:lipopolysaccharide biosynthetic process"/>
    <property type="evidence" value="ECO:0007669"/>
    <property type="project" value="UniProtKB-UniRule"/>
</dbReference>
<dbReference type="SFLD" id="SFLDG01136">
    <property type="entry name" value="C1.6:_Phosphoserine_Phosphatas"/>
    <property type="match status" value="1"/>
</dbReference>
<dbReference type="GeneID" id="66304901"/>
<dbReference type="Gene3D" id="3.40.50.1000">
    <property type="entry name" value="HAD superfamily/HAD-like"/>
    <property type="match status" value="1"/>
</dbReference>
<evidence type="ECO:0000256" key="12">
    <source>
        <dbReference type="ARBA" id="ARBA00031051"/>
    </source>
</evidence>
<dbReference type="RefSeq" id="WP_157992848.1">
    <property type="nucleotide sequence ID" value="NZ_LR217713.1"/>
</dbReference>
<dbReference type="PIRSF" id="PIRSF006118">
    <property type="entry name" value="KDO8-P_Ptase"/>
    <property type="match status" value="1"/>
</dbReference>
<evidence type="ECO:0000256" key="4">
    <source>
        <dbReference type="ARBA" id="ARBA00004807"/>
    </source>
</evidence>
<dbReference type="FunFam" id="3.40.50.1000:FF:000029">
    <property type="entry name" value="3-deoxy-D-manno-octulosonate 8-phosphate phosphatase KdsC"/>
    <property type="match status" value="1"/>
</dbReference>
<dbReference type="CDD" id="cd01630">
    <property type="entry name" value="HAD_KDO-like"/>
    <property type="match status" value="1"/>
</dbReference>
<comment type="function">
    <text evidence="13">Catalyzes the hydrolysis of 3-deoxy-D-manno-octulosonate 8-phosphate (KDO 8-P) to 3-deoxy-D-manno-octulosonate (KDO) and inorganic phosphate.</text>
</comment>
<evidence type="ECO:0000256" key="3">
    <source>
        <dbReference type="ARBA" id="ARBA00004756"/>
    </source>
</evidence>
<evidence type="ECO:0000256" key="11">
    <source>
        <dbReference type="ARBA" id="ARBA00022842"/>
    </source>
</evidence>
<dbReference type="InterPro" id="IPR036412">
    <property type="entry name" value="HAD-like_sf"/>
</dbReference>
<keyword evidence="9 13" id="KW-0479">Metal-binding</keyword>
<dbReference type="SUPFAM" id="SSF56784">
    <property type="entry name" value="HAD-like"/>
    <property type="match status" value="1"/>
</dbReference>
<evidence type="ECO:0000256" key="13">
    <source>
        <dbReference type="PIRNR" id="PIRNR006118"/>
    </source>
</evidence>
<feature type="binding site" evidence="14">
    <location>
        <position position="125"/>
    </location>
    <ligand>
        <name>Mg(2+)</name>
        <dbReference type="ChEBI" id="CHEBI:18420"/>
    </ligand>
</feature>
<comment type="pathway">
    <text evidence="4 13">Carbohydrate biosynthesis; 3-deoxy-D-manno-octulosonate biosynthesis; 3-deoxy-D-manno-octulosonate from D-ribulose 5-phosphate: step 3/3.</text>
</comment>
<dbReference type="Proteomes" id="UP000294441">
    <property type="component" value="Chromosome 1"/>
</dbReference>
<evidence type="ECO:0000256" key="7">
    <source>
        <dbReference type="ARBA" id="ARBA00013066"/>
    </source>
</evidence>
<evidence type="ECO:0000256" key="6">
    <source>
        <dbReference type="ARBA" id="ARBA00011881"/>
    </source>
</evidence>
<evidence type="ECO:0000256" key="10">
    <source>
        <dbReference type="ARBA" id="ARBA00022801"/>
    </source>
</evidence>
<proteinExistence type="inferred from homology"/>
<comment type="catalytic activity">
    <reaction evidence="1 13">
        <text>3-deoxy-alpha-D-manno-2-octulosonate-8-phosphate + H2O = 3-deoxy-alpha-D-manno-oct-2-ulosonate + phosphate</text>
        <dbReference type="Rhea" id="RHEA:11500"/>
        <dbReference type="ChEBI" id="CHEBI:15377"/>
        <dbReference type="ChEBI" id="CHEBI:43474"/>
        <dbReference type="ChEBI" id="CHEBI:85985"/>
        <dbReference type="ChEBI" id="CHEBI:85986"/>
        <dbReference type="EC" id="3.1.3.45"/>
    </reaction>
</comment>
<evidence type="ECO:0000313" key="16">
    <source>
        <dbReference type="Proteomes" id="UP000294441"/>
    </source>
</evidence>
<evidence type="ECO:0000256" key="2">
    <source>
        <dbReference type="ARBA" id="ARBA00001946"/>
    </source>
</evidence>
<dbReference type="SFLD" id="SFLDG01138">
    <property type="entry name" value="C1.6.2:_Deoxy-d-mannose-octulo"/>
    <property type="match status" value="1"/>
</dbReference>
<organism evidence="15 16">
    <name type="scientific">Candidatus Erwinia haradaeae</name>
    <dbReference type="NCBI Taxonomy" id="1922217"/>
    <lineage>
        <taxon>Bacteria</taxon>
        <taxon>Pseudomonadati</taxon>
        <taxon>Pseudomonadota</taxon>
        <taxon>Gammaproteobacteria</taxon>
        <taxon>Enterobacterales</taxon>
        <taxon>Erwiniaceae</taxon>
        <taxon>Erwinia</taxon>
    </lineage>
</organism>
<evidence type="ECO:0000256" key="9">
    <source>
        <dbReference type="ARBA" id="ARBA00022723"/>
    </source>
</evidence>
<dbReference type="Pfam" id="PF08282">
    <property type="entry name" value="Hydrolase_3"/>
    <property type="match status" value="1"/>
</dbReference>
<dbReference type="PANTHER" id="PTHR21485">
    <property type="entry name" value="HAD SUPERFAMILY MEMBERS CMAS AND KDSC"/>
    <property type="match status" value="1"/>
</dbReference>
<keyword evidence="11 13" id="KW-0460">Magnesium</keyword>
<dbReference type="NCBIfam" id="TIGR01670">
    <property type="entry name" value="KdsC-phosphatas"/>
    <property type="match status" value="1"/>
</dbReference>
<dbReference type="EC" id="3.1.3.45" evidence="7 13"/>
<comment type="cofactor">
    <cofactor evidence="2 13 14">
        <name>Mg(2+)</name>
        <dbReference type="ChEBI" id="CHEBI:18420"/>
    </cofactor>
</comment>
<sequence length="192" mass="21341">MSNKHTTINTCYGPIHHHILNKAKNIKLLICDSDGVMSDGMIYHTNNGNIIQRFNVRDGYGIQCLLKFAIEVGVITGNHSQMLKDRCSKLGISYIYQGQSNKTKPLNDIQSKLHLNEDQIAYIGDDLIDLPVLLKVGLSIAVADSHPMLLPHVDYITRMNGGNGAIREISDLILIAQNKILRDFSGNLDDLC</sequence>
<dbReference type="GO" id="GO:0019143">
    <property type="term" value="F:3-deoxy-manno-octulosonate-8-phosphatase activity"/>
    <property type="evidence" value="ECO:0007669"/>
    <property type="project" value="UniProtKB-UniRule"/>
</dbReference>
<dbReference type="InterPro" id="IPR023214">
    <property type="entry name" value="HAD_sf"/>
</dbReference>
<evidence type="ECO:0000256" key="14">
    <source>
        <dbReference type="PIRSR" id="PIRSR006118-2"/>
    </source>
</evidence>
<keyword evidence="13" id="KW-0448">Lipopolysaccharide biosynthesis</keyword>
<accession>A0A451D914</accession>
<dbReference type="OrthoDB" id="9805604at2"/>
<dbReference type="GO" id="GO:0046872">
    <property type="term" value="F:metal ion binding"/>
    <property type="evidence" value="ECO:0007669"/>
    <property type="project" value="UniProtKB-UniRule"/>
</dbReference>
<dbReference type="PANTHER" id="PTHR21485:SF3">
    <property type="entry name" value="N-ACYLNEURAMINATE CYTIDYLYLTRANSFERASE"/>
    <property type="match status" value="1"/>
</dbReference>
<dbReference type="GO" id="GO:0008781">
    <property type="term" value="F:N-acylneuraminate cytidylyltransferase activity"/>
    <property type="evidence" value="ECO:0007669"/>
    <property type="project" value="TreeGrafter"/>
</dbReference>
<evidence type="ECO:0000256" key="8">
    <source>
        <dbReference type="ARBA" id="ARBA00020092"/>
    </source>
</evidence>
<dbReference type="UniPathway" id="UPA00030"/>
<feature type="binding site" evidence="14">
    <location>
        <position position="32"/>
    </location>
    <ligand>
        <name>Mg(2+)</name>
        <dbReference type="ChEBI" id="CHEBI:18420"/>
    </ligand>
</feature>
<comment type="similarity">
    <text evidence="5 13">Belongs to the KdsC family.</text>
</comment>
<reference evidence="15 16" key="1">
    <citation type="submission" date="2019-02" db="EMBL/GenBank/DDBJ databases">
        <authorList>
            <person name="Manzano-Marin A."/>
            <person name="Manzano-Marin A."/>
        </authorList>
    </citation>
    <scope>NUCLEOTIDE SEQUENCE [LARGE SCALE GENOMIC DNA]</scope>
    <source>
        <strain evidence="15 16">ErCicurvipes</strain>
    </source>
</reference>
<gene>
    <name evidence="15" type="primary">kdsC</name>
    <name evidence="15" type="ORF">ERCICURV3402_628</name>
</gene>